<keyword evidence="2" id="KW-1185">Reference proteome</keyword>
<dbReference type="InParanoid" id="G0QSF6"/>
<evidence type="ECO:0000313" key="2">
    <source>
        <dbReference type="Proteomes" id="UP000008983"/>
    </source>
</evidence>
<dbReference type="Proteomes" id="UP000008983">
    <property type="component" value="Unassembled WGS sequence"/>
</dbReference>
<dbReference type="RefSeq" id="XP_004035343.1">
    <property type="nucleotide sequence ID" value="XM_004035295.1"/>
</dbReference>
<organism evidence="1 2">
    <name type="scientific">Ichthyophthirius multifiliis</name>
    <name type="common">White spot disease agent</name>
    <name type="synonym">Ich</name>
    <dbReference type="NCBI Taxonomy" id="5932"/>
    <lineage>
        <taxon>Eukaryota</taxon>
        <taxon>Sar</taxon>
        <taxon>Alveolata</taxon>
        <taxon>Ciliophora</taxon>
        <taxon>Intramacronucleata</taxon>
        <taxon>Oligohymenophorea</taxon>
        <taxon>Hymenostomatida</taxon>
        <taxon>Ophryoglenina</taxon>
        <taxon>Ichthyophthirius</taxon>
    </lineage>
</organism>
<sequence length="105" mass="12866">MSSFQKRIVKIKKLKDKIIKNKFNQILNIQNKKKEKKQYKIFGVLNKTKVLIEIYKSQKLDMLYYLQVDKVIILVIKTIKKLYNKQQKWKMKNQSKNCFQKRKLK</sequence>
<gene>
    <name evidence="1" type="ORF">IMG5_100790</name>
</gene>
<proteinExistence type="predicted"/>
<evidence type="ECO:0000313" key="1">
    <source>
        <dbReference type="EMBL" id="EGR31857.1"/>
    </source>
</evidence>
<protein>
    <submittedName>
        <fullName evidence="1">Uncharacterized protein</fullName>
    </submittedName>
</protein>
<reference evidence="1 2" key="1">
    <citation type="submission" date="2011-07" db="EMBL/GenBank/DDBJ databases">
        <authorList>
            <person name="Coyne R."/>
            <person name="Brami D."/>
            <person name="Johnson J."/>
            <person name="Hostetler J."/>
            <person name="Hannick L."/>
            <person name="Clark T."/>
            <person name="Cassidy-Hanley D."/>
            <person name="Inman J."/>
        </authorList>
    </citation>
    <scope>NUCLEOTIDE SEQUENCE [LARGE SCALE GENOMIC DNA]</scope>
    <source>
        <strain evidence="1 2">G5</strain>
    </source>
</reference>
<name>G0QSF6_ICHMU</name>
<dbReference type="GeneID" id="14908006"/>
<dbReference type="EMBL" id="GL983810">
    <property type="protein sequence ID" value="EGR31857.1"/>
    <property type="molecule type" value="Genomic_DNA"/>
</dbReference>
<accession>G0QSF6</accession>
<dbReference type="AlphaFoldDB" id="G0QSF6"/>